<gene>
    <name evidence="2" type="ORF">ElyMa_005064900</name>
</gene>
<name>A0AAV4JJL5_9GAST</name>
<sequence>MAHALSSLMGSSSWAGIPLKRSLLHGSRQSPLILRRPSFRAGPLGCLCSATPSLRNAGIMSMRVDLDQHNSCDNDDDDDDDDGDNDDDDDDNN</sequence>
<feature type="region of interest" description="Disordered" evidence="1">
    <location>
        <begin position="67"/>
        <end position="93"/>
    </location>
</feature>
<keyword evidence="3" id="KW-1185">Reference proteome</keyword>
<organism evidence="2 3">
    <name type="scientific">Elysia marginata</name>
    <dbReference type="NCBI Taxonomy" id="1093978"/>
    <lineage>
        <taxon>Eukaryota</taxon>
        <taxon>Metazoa</taxon>
        <taxon>Spiralia</taxon>
        <taxon>Lophotrochozoa</taxon>
        <taxon>Mollusca</taxon>
        <taxon>Gastropoda</taxon>
        <taxon>Heterobranchia</taxon>
        <taxon>Euthyneura</taxon>
        <taxon>Panpulmonata</taxon>
        <taxon>Sacoglossa</taxon>
        <taxon>Placobranchoidea</taxon>
        <taxon>Plakobranchidae</taxon>
        <taxon>Elysia</taxon>
    </lineage>
</organism>
<dbReference type="EMBL" id="BMAT01010135">
    <property type="protein sequence ID" value="GFS20766.1"/>
    <property type="molecule type" value="Genomic_DNA"/>
</dbReference>
<dbReference type="Proteomes" id="UP000762676">
    <property type="component" value="Unassembled WGS sequence"/>
</dbReference>
<protein>
    <submittedName>
        <fullName evidence="2">Uncharacterized protein</fullName>
    </submittedName>
</protein>
<feature type="compositionally biased region" description="Acidic residues" evidence="1">
    <location>
        <begin position="73"/>
        <end position="93"/>
    </location>
</feature>
<evidence type="ECO:0000313" key="3">
    <source>
        <dbReference type="Proteomes" id="UP000762676"/>
    </source>
</evidence>
<reference evidence="2 3" key="1">
    <citation type="journal article" date="2021" name="Elife">
        <title>Chloroplast acquisition without the gene transfer in kleptoplastic sea slugs, Plakobranchus ocellatus.</title>
        <authorList>
            <person name="Maeda T."/>
            <person name="Takahashi S."/>
            <person name="Yoshida T."/>
            <person name="Shimamura S."/>
            <person name="Takaki Y."/>
            <person name="Nagai Y."/>
            <person name="Toyoda A."/>
            <person name="Suzuki Y."/>
            <person name="Arimoto A."/>
            <person name="Ishii H."/>
            <person name="Satoh N."/>
            <person name="Nishiyama T."/>
            <person name="Hasebe M."/>
            <person name="Maruyama T."/>
            <person name="Minagawa J."/>
            <person name="Obokata J."/>
            <person name="Shigenobu S."/>
        </authorList>
    </citation>
    <scope>NUCLEOTIDE SEQUENCE [LARGE SCALE GENOMIC DNA]</scope>
</reference>
<proteinExistence type="predicted"/>
<dbReference type="AlphaFoldDB" id="A0AAV4JJL5"/>
<evidence type="ECO:0000313" key="2">
    <source>
        <dbReference type="EMBL" id="GFS20766.1"/>
    </source>
</evidence>
<accession>A0AAV4JJL5</accession>
<evidence type="ECO:0000256" key="1">
    <source>
        <dbReference type="SAM" id="MobiDB-lite"/>
    </source>
</evidence>
<comment type="caution">
    <text evidence="2">The sequence shown here is derived from an EMBL/GenBank/DDBJ whole genome shotgun (WGS) entry which is preliminary data.</text>
</comment>